<dbReference type="Gene3D" id="3.40.1090.10">
    <property type="entry name" value="Cytosolic phospholipase A2 catalytic domain"/>
    <property type="match status" value="2"/>
</dbReference>
<dbReference type="PROSITE" id="PS51635">
    <property type="entry name" value="PNPLA"/>
    <property type="match status" value="1"/>
</dbReference>
<accession>A0A6C0KHF7</accession>
<dbReference type="SUPFAM" id="SSF52151">
    <property type="entry name" value="FabD/lysophospholipase-like"/>
    <property type="match status" value="1"/>
</dbReference>
<sequence>MIENIETEVQDIHIPNIKHIVISGGGVVGFSFYGLLRDTHKTGLWNINHIQTIYGTSVGSLIAVFIALKYDWDTMDDYIIKRPWQNVYKFSMESILYAFQNKGILERKIVEDTFSPLFKAKDISLNVSLKELYEITNIELHIMSTDINTFNLIDFSHKTHPDWCVIDAVYSSCSLPILFQPIIKDNICYCDGGFVANYPIKYCVENGALPEEIFGMCRKSIFDSTSDITESSTLIDYILNLLYKTIDRVLNVKKEYKIGKEVFVSCPPLSIYDIYETASSMEKRIELIRIGSELAT</sequence>
<organism evidence="3">
    <name type="scientific">viral metagenome</name>
    <dbReference type="NCBI Taxonomy" id="1070528"/>
    <lineage>
        <taxon>unclassified sequences</taxon>
        <taxon>metagenomes</taxon>
        <taxon>organismal metagenomes</taxon>
    </lineage>
</organism>
<dbReference type="EMBL" id="MN740889">
    <property type="protein sequence ID" value="QHU16753.1"/>
    <property type="molecule type" value="Genomic_DNA"/>
</dbReference>
<proteinExistence type="predicted"/>
<dbReference type="PANTHER" id="PTHR46394">
    <property type="entry name" value="ANNEXIN"/>
    <property type="match status" value="1"/>
</dbReference>
<evidence type="ECO:0000313" key="3">
    <source>
        <dbReference type="EMBL" id="QHU16753.1"/>
    </source>
</evidence>
<keyword evidence="1" id="KW-0443">Lipid metabolism</keyword>
<name>A0A6C0KHF7_9ZZZZ</name>
<feature type="domain" description="PNPLA" evidence="2">
    <location>
        <begin position="20"/>
        <end position="204"/>
    </location>
</feature>
<reference evidence="3" key="1">
    <citation type="journal article" date="2020" name="Nature">
        <title>Giant virus diversity and host interactions through global metagenomics.</title>
        <authorList>
            <person name="Schulz F."/>
            <person name="Roux S."/>
            <person name="Paez-Espino D."/>
            <person name="Jungbluth S."/>
            <person name="Walsh D.A."/>
            <person name="Denef V.J."/>
            <person name="McMahon K.D."/>
            <person name="Konstantinidis K.T."/>
            <person name="Eloe-Fadrosh E.A."/>
            <person name="Kyrpides N.C."/>
            <person name="Woyke T."/>
        </authorList>
    </citation>
    <scope>NUCLEOTIDE SEQUENCE</scope>
    <source>
        <strain evidence="3">GVMAG-S-3300012000-53</strain>
    </source>
</reference>
<dbReference type="InterPro" id="IPR016035">
    <property type="entry name" value="Acyl_Trfase/lysoPLipase"/>
</dbReference>
<protein>
    <recommendedName>
        <fullName evidence="2">PNPLA domain-containing protein</fullName>
    </recommendedName>
</protein>
<dbReference type="AlphaFoldDB" id="A0A6C0KHF7"/>
<evidence type="ECO:0000256" key="1">
    <source>
        <dbReference type="ARBA" id="ARBA00023098"/>
    </source>
</evidence>
<evidence type="ECO:0000259" key="2">
    <source>
        <dbReference type="PROSITE" id="PS51635"/>
    </source>
</evidence>
<dbReference type="GO" id="GO:0006629">
    <property type="term" value="P:lipid metabolic process"/>
    <property type="evidence" value="ECO:0007669"/>
    <property type="project" value="UniProtKB-KW"/>
</dbReference>
<dbReference type="PANTHER" id="PTHR46394:SF1">
    <property type="entry name" value="PNPLA DOMAIN-CONTAINING PROTEIN"/>
    <property type="match status" value="1"/>
</dbReference>
<dbReference type="Pfam" id="PF01734">
    <property type="entry name" value="Patatin"/>
    <property type="match status" value="1"/>
</dbReference>
<dbReference type="InterPro" id="IPR052580">
    <property type="entry name" value="Lipid_Hydrolase"/>
</dbReference>
<dbReference type="InterPro" id="IPR002641">
    <property type="entry name" value="PNPLA_dom"/>
</dbReference>